<evidence type="ECO:0000256" key="6">
    <source>
        <dbReference type="RuleBase" id="RU000394"/>
    </source>
</evidence>
<dbReference type="PROSITE" id="PS50067">
    <property type="entry name" value="KINESIN_MOTOR_2"/>
    <property type="match status" value="1"/>
</dbReference>
<evidence type="ECO:0000313" key="9">
    <source>
        <dbReference type="Proteomes" id="UP000038040"/>
    </source>
</evidence>
<sequence length="323" mass="36470">MEDERIQVAIRIRPIADSSSSDKRIIEKVTPNTRIVDGCMQGYNGTLFAYGQTGSGKTHTMLGPNGGKILANDLFEQRGIIPRCVEYLFQNLNDLLRCTYVQLYQETFFDLMNPKFSRLTLRTGFDAENYMLNNGWENRRVAGTSINEVSSRSHAIFTLRVKMTCAVNDITTIKNSVLNLVDLAGSERQKYSLVRGERAKEASSINTSLLVLGRVIRALTDTEYKAGSYVPYRDSNLTFLLRNSIGGNTRTCVVVTLHPNERFCEETISSLTFAYEMKKVKNKTRVNEDLTGENIVAWKAEILRLKSELSAMTGYSQNNAFLY</sequence>
<evidence type="ECO:0000313" key="8">
    <source>
        <dbReference type="EMBL" id="VDN50029.1"/>
    </source>
</evidence>
<dbReference type="Pfam" id="PF00225">
    <property type="entry name" value="Kinesin"/>
    <property type="match status" value="2"/>
</dbReference>
<dbReference type="PROSITE" id="PS00411">
    <property type="entry name" value="KINESIN_MOTOR_1"/>
    <property type="match status" value="1"/>
</dbReference>
<evidence type="ECO:0000259" key="7">
    <source>
        <dbReference type="PROSITE" id="PS50067"/>
    </source>
</evidence>
<dbReference type="InterPro" id="IPR036961">
    <property type="entry name" value="Kinesin_motor_dom_sf"/>
</dbReference>
<dbReference type="GO" id="GO:0003777">
    <property type="term" value="F:microtubule motor activity"/>
    <property type="evidence" value="ECO:0007669"/>
    <property type="project" value="InterPro"/>
</dbReference>
<keyword evidence="5 6" id="KW-0505">Motor protein</keyword>
<dbReference type="GO" id="GO:0007018">
    <property type="term" value="P:microtubule-based movement"/>
    <property type="evidence" value="ECO:0007669"/>
    <property type="project" value="InterPro"/>
</dbReference>
<dbReference type="OrthoDB" id="3176171at2759"/>
<name>A0A0N4U730_DRAME</name>
<dbReference type="SMART" id="SM00129">
    <property type="entry name" value="KISc"/>
    <property type="match status" value="1"/>
</dbReference>
<dbReference type="InterPro" id="IPR027640">
    <property type="entry name" value="Kinesin-like_fam"/>
</dbReference>
<keyword evidence="10" id="KW-1185">Reference proteome</keyword>
<keyword evidence="3 5" id="KW-0067">ATP-binding</keyword>
<dbReference type="SUPFAM" id="SSF52540">
    <property type="entry name" value="P-loop containing nucleoside triphosphate hydrolases"/>
    <property type="match status" value="1"/>
</dbReference>
<dbReference type="GO" id="GO:0051231">
    <property type="term" value="P:spindle elongation"/>
    <property type="evidence" value="ECO:0007669"/>
    <property type="project" value="TreeGrafter"/>
</dbReference>
<evidence type="ECO:0000256" key="5">
    <source>
        <dbReference type="PROSITE-ProRule" id="PRU00283"/>
    </source>
</evidence>
<accession>A0A0N4U730</accession>
<evidence type="ECO:0000313" key="10">
    <source>
        <dbReference type="Proteomes" id="UP000274756"/>
    </source>
</evidence>
<dbReference type="PANTHER" id="PTHR47969:SF29">
    <property type="entry name" value="KINESIN-LIKE PROTEIN"/>
    <property type="match status" value="1"/>
</dbReference>
<keyword evidence="2 5" id="KW-0547">Nucleotide-binding</keyword>
<dbReference type="InterPro" id="IPR001752">
    <property type="entry name" value="Kinesin_motor_dom"/>
</dbReference>
<organism evidence="9 11">
    <name type="scientific">Dracunculus medinensis</name>
    <name type="common">Guinea worm</name>
    <dbReference type="NCBI Taxonomy" id="318479"/>
    <lineage>
        <taxon>Eukaryota</taxon>
        <taxon>Metazoa</taxon>
        <taxon>Ecdysozoa</taxon>
        <taxon>Nematoda</taxon>
        <taxon>Chromadorea</taxon>
        <taxon>Rhabditida</taxon>
        <taxon>Spirurina</taxon>
        <taxon>Dracunculoidea</taxon>
        <taxon>Dracunculidae</taxon>
        <taxon>Dracunculus</taxon>
    </lineage>
</organism>
<dbReference type="PRINTS" id="PR00380">
    <property type="entry name" value="KINESINHEAVY"/>
</dbReference>
<evidence type="ECO:0000256" key="1">
    <source>
        <dbReference type="ARBA" id="ARBA00004245"/>
    </source>
</evidence>
<dbReference type="GO" id="GO:0005875">
    <property type="term" value="C:microtubule associated complex"/>
    <property type="evidence" value="ECO:0007669"/>
    <property type="project" value="TreeGrafter"/>
</dbReference>
<dbReference type="Proteomes" id="UP000038040">
    <property type="component" value="Unplaced"/>
</dbReference>
<feature type="domain" description="Kinesin motor" evidence="7">
    <location>
        <begin position="1"/>
        <end position="280"/>
    </location>
</feature>
<evidence type="ECO:0000256" key="3">
    <source>
        <dbReference type="ARBA" id="ARBA00022840"/>
    </source>
</evidence>
<dbReference type="InterPro" id="IPR027417">
    <property type="entry name" value="P-loop_NTPase"/>
</dbReference>
<dbReference type="GO" id="GO:0005524">
    <property type="term" value="F:ATP binding"/>
    <property type="evidence" value="ECO:0007669"/>
    <property type="project" value="UniProtKB-UniRule"/>
</dbReference>
<keyword evidence="4" id="KW-0963">Cytoplasm</keyword>
<dbReference type="PANTHER" id="PTHR47969">
    <property type="entry name" value="CHROMOSOME-ASSOCIATED KINESIN KIF4A-RELATED"/>
    <property type="match status" value="1"/>
</dbReference>
<dbReference type="InterPro" id="IPR019821">
    <property type="entry name" value="Kinesin_motor_CS"/>
</dbReference>
<reference evidence="11" key="1">
    <citation type="submission" date="2017-02" db="UniProtKB">
        <authorList>
            <consortium name="WormBaseParasite"/>
        </authorList>
    </citation>
    <scope>IDENTIFICATION</scope>
</reference>
<comment type="similarity">
    <text evidence="5 6">Belongs to the TRAFAC class myosin-kinesin ATPase superfamily. Kinesin family.</text>
</comment>
<evidence type="ECO:0000313" key="11">
    <source>
        <dbReference type="WBParaSite" id="DME_0000277301-mRNA-1"/>
    </source>
</evidence>
<dbReference type="WBParaSite" id="DME_0000277301-mRNA-1">
    <property type="protein sequence ID" value="DME_0000277301-mRNA-1"/>
    <property type="gene ID" value="DME_0000277301"/>
</dbReference>
<dbReference type="GO" id="GO:0008017">
    <property type="term" value="F:microtubule binding"/>
    <property type="evidence" value="ECO:0007669"/>
    <property type="project" value="InterPro"/>
</dbReference>
<feature type="binding site" evidence="5">
    <location>
        <begin position="51"/>
        <end position="58"/>
    </location>
    <ligand>
        <name>ATP</name>
        <dbReference type="ChEBI" id="CHEBI:30616"/>
    </ligand>
</feature>
<dbReference type="EMBL" id="UYYG01000001">
    <property type="protein sequence ID" value="VDN50029.1"/>
    <property type="molecule type" value="Genomic_DNA"/>
</dbReference>
<dbReference type="Proteomes" id="UP000274756">
    <property type="component" value="Unassembled WGS sequence"/>
</dbReference>
<dbReference type="GO" id="GO:0007052">
    <property type="term" value="P:mitotic spindle organization"/>
    <property type="evidence" value="ECO:0007669"/>
    <property type="project" value="TreeGrafter"/>
</dbReference>
<reference evidence="8 10" key="2">
    <citation type="submission" date="2018-11" db="EMBL/GenBank/DDBJ databases">
        <authorList>
            <consortium name="Pathogen Informatics"/>
        </authorList>
    </citation>
    <scope>NUCLEOTIDE SEQUENCE [LARGE SCALE GENOMIC DNA]</scope>
</reference>
<dbReference type="AlphaFoldDB" id="A0A0N4U730"/>
<keyword evidence="4" id="KW-0206">Cytoskeleton</keyword>
<keyword evidence="6" id="KW-0493">Microtubule</keyword>
<dbReference type="GO" id="GO:0005874">
    <property type="term" value="C:microtubule"/>
    <property type="evidence" value="ECO:0007669"/>
    <property type="project" value="UniProtKB-KW"/>
</dbReference>
<comment type="subcellular location">
    <subcellularLocation>
        <location evidence="1">Cytoplasm</location>
        <location evidence="1">Cytoskeleton</location>
    </subcellularLocation>
</comment>
<evidence type="ECO:0000256" key="2">
    <source>
        <dbReference type="ARBA" id="ARBA00022741"/>
    </source>
</evidence>
<protein>
    <recommendedName>
        <fullName evidence="6">Kinesin-like protein</fullName>
    </recommendedName>
</protein>
<gene>
    <name evidence="8" type="ORF">DME_LOCUS2</name>
</gene>
<evidence type="ECO:0000256" key="4">
    <source>
        <dbReference type="ARBA" id="ARBA00023212"/>
    </source>
</evidence>
<dbReference type="Gene3D" id="3.40.850.10">
    <property type="entry name" value="Kinesin motor domain"/>
    <property type="match status" value="2"/>
</dbReference>
<dbReference type="STRING" id="318479.A0A0N4U730"/>
<proteinExistence type="inferred from homology"/>